<reference evidence="5" key="1">
    <citation type="submission" date="2019-08" db="EMBL/GenBank/DDBJ databases">
        <title>The improved chromosome-level genome for the pearl oyster Pinctada fucata martensii using PacBio sequencing and Hi-C.</title>
        <authorList>
            <person name="Zheng Z."/>
        </authorList>
    </citation>
    <scope>NUCLEOTIDE SEQUENCE</scope>
    <source>
        <strain evidence="5">ZZ-2019</strain>
        <tissue evidence="5">Adductor muscle</tissue>
    </source>
</reference>
<dbReference type="Pfam" id="PF04548">
    <property type="entry name" value="AIG1"/>
    <property type="match status" value="1"/>
</dbReference>
<dbReference type="Proteomes" id="UP001186944">
    <property type="component" value="Unassembled WGS sequence"/>
</dbReference>
<dbReference type="PANTHER" id="PTHR10903">
    <property type="entry name" value="GTPASE, IMAP FAMILY MEMBER-RELATED"/>
    <property type="match status" value="1"/>
</dbReference>
<organism evidence="5 6">
    <name type="scientific">Pinctada imbricata</name>
    <name type="common">Atlantic pearl-oyster</name>
    <name type="synonym">Pinctada martensii</name>
    <dbReference type="NCBI Taxonomy" id="66713"/>
    <lineage>
        <taxon>Eukaryota</taxon>
        <taxon>Metazoa</taxon>
        <taxon>Spiralia</taxon>
        <taxon>Lophotrochozoa</taxon>
        <taxon>Mollusca</taxon>
        <taxon>Bivalvia</taxon>
        <taxon>Autobranchia</taxon>
        <taxon>Pteriomorphia</taxon>
        <taxon>Pterioida</taxon>
        <taxon>Pterioidea</taxon>
        <taxon>Pteriidae</taxon>
        <taxon>Pinctada</taxon>
    </lineage>
</organism>
<dbReference type="InterPro" id="IPR027417">
    <property type="entry name" value="P-loop_NTPase"/>
</dbReference>
<evidence type="ECO:0000256" key="3">
    <source>
        <dbReference type="ARBA" id="ARBA00023134"/>
    </source>
</evidence>
<dbReference type="AlphaFoldDB" id="A0AA88YK25"/>
<feature type="domain" description="AIG1-type G" evidence="4">
    <location>
        <begin position="2"/>
        <end position="90"/>
    </location>
</feature>
<dbReference type="InterPro" id="IPR006703">
    <property type="entry name" value="G_AIG1"/>
</dbReference>
<keyword evidence="6" id="KW-1185">Reference proteome</keyword>
<name>A0AA88YK25_PINIB</name>
<keyword evidence="2" id="KW-0547">Nucleotide-binding</keyword>
<proteinExistence type="inferred from homology"/>
<dbReference type="InterPro" id="IPR045058">
    <property type="entry name" value="GIMA/IAN/Toc"/>
</dbReference>
<evidence type="ECO:0000313" key="5">
    <source>
        <dbReference type="EMBL" id="KAK3103166.1"/>
    </source>
</evidence>
<evidence type="ECO:0000313" key="6">
    <source>
        <dbReference type="Proteomes" id="UP001186944"/>
    </source>
</evidence>
<sequence length="105" mass="12235">MVNPGPHVVLLVIEIGRYTKEIQNAVDQFLSHLGENVLNHMMVIFTRNDDLKRDEQDISDFISDSDEVLKDMLLRIDNRYIAFDNCFKAKKAIKWNFYSSVSNNL</sequence>
<dbReference type="Gene3D" id="3.40.50.300">
    <property type="entry name" value="P-loop containing nucleotide triphosphate hydrolases"/>
    <property type="match status" value="1"/>
</dbReference>
<comment type="similarity">
    <text evidence="1">Belongs to the TRAFAC class TrmE-Era-EngA-EngB-Septin-like GTPase superfamily. AIG1/Toc34/Toc159-like paraseptin GTPase family. IAN subfamily.</text>
</comment>
<dbReference type="EMBL" id="VSWD01000005">
    <property type="protein sequence ID" value="KAK3103166.1"/>
    <property type="molecule type" value="Genomic_DNA"/>
</dbReference>
<protein>
    <recommendedName>
        <fullName evidence="4">AIG1-type G domain-containing protein</fullName>
    </recommendedName>
</protein>
<dbReference type="GO" id="GO:0005525">
    <property type="term" value="F:GTP binding"/>
    <property type="evidence" value="ECO:0007669"/>
    <property type="project" value="UniProtKB-KW"/>
</dbReference>
<evidence type="ECO:0000256" key="1">
    <source>
        <dbReference type="ARBA" id="ARBA00008535"/>
    </source>
</evidence>
<comment type="caution">
    <text evidence="5">The sequence shown here is derived from an EMBL/GenBank/DDBJ whole genome shotgun (WGS) entry which is preliminary data.</text>
</comment>
<dbReference type="PANTHER" id="PTHR10903:SF184">
    <property type="entry name" value="GTP-BINDING PROTEIN A"/>
    <property type="match status" value="1"/>
</dbReference>
<evidence type="ECO:0000256" key="2">
    <source>
        <dbReference type="ARBA" id="ARBA00022741"/>
    </source>
</evidence>
<keyword evidence="3" id="KW-0342">GTP-binding</keyword>
<evidence type="ECO:0000259" key="4">
    <source>
        <dbReference type="Pfam" id="PF04548"/>
    </source>
</evidence>
<accession>A0AA88YK25</accession>
<gene>
    <name evidence="5" type="ORF">FSP39_016953</name>
</gene>